<organism evidence="1 2">
    <name type="scientific">Priapulus caudatus</name>
    <name type="common">Priapulid worm</name>
    <dbReference type="NCBI Taxonomy" id="37621"/>
    <lineage>
        <taxon>Eukaryota</taxon>
        <taxon>Metazoa</taxon>
        <taxon>Ecdysozoa</taxon>
        <taxon>Scalidophora</taxon>
        <taxon>Priapulida</taxon>
        <taxon>Priapulimorpha</taxon>
        <taxon>Priapulimorphida</taxon>
        <taxon>Priapulidae</taxon>
        <taxon>Priapulus</taxon>
    </lineage>
</organism>
<evidence type="ECO:0000313" key="2">
    <source>
        <dbReference type="RefSeq" id="XP_014678907.1"/>
    </source>
</evidence>
<dbReference type="RefSeq" id="XP_014678907.1">
    <property type="nucleotide sequence ID" value="XM_014823421.1"/>
</dbReference>
<gene>
    <name evidence="2" type="primary">LOC106818751</name>
</gene>
<accession>A0ABM1F386</accession>
<evidence type="ECO:0000313" key="1">
    <source>
        <dbReference type="Proteomes" id="UP000695022"/>
    </source>
</evidence>
<protein>
    <submittedName>
        <fullName evidence="2">Uncharacterized protein LOC106818751</fullName>
    </submittedName>
</protein>
<sequence length="146" mass="16737">MGSDTKGMKNTMDILLFGSCIGDEYLEGIHKRYRTTYIPWYRKFLGVLCLYTESFSTKRNLKRSNTIVRSISTDFNTTDPLTLHRQIEDLLRISSGAWYSHIQASNASNIASHIVTQVVKKKDSGTLSAQYYTQDHLYLCVVKRLS</sequence>
<reference evidence="2" key="1">
    <citation type="submission" date="2025-08" db="UniProtKB">
        <authorList>
            <consortium name="RefSeq"/>
        </authorList>
    </citation>
    <scope>IDENTIFICATION</scope>
</reference>
<proteinExistence type="predicted"/>
<dbReference type="GeneID" id="106818751"/>
<name>A0ABM1F386_PRICU</name>
<keyword evidence="1" id="KW-1185">Reference proteome</keyword>
<dbReference type="Proteomes" id="UP000695022">
    <property type="component" value="Unplaced"/>
</dbReference>